<dbReference type="InterPro" id="IPR050987">
    <property type="entry name" value="AtrR-like"/>
</dbReference>
<proteinExistence type="predicted"/>
<keyword evidence="1" id="KW-0539">Nucleus</keyword>
<dbReference type="PANTHER" id="PTHR46910:SF9">
    <property type="entry name" value="MISCELLANEOUS ZN(II)2CYS6 TRANSCRIPTION FACTOR (EUROFUNG)"/>
    <property type="match status" value="1"/>
</dbReference>
<evidence type="ECO:0000313" key="5">
    <source>
        <dbReference type="Proteomes" id="UP001220324"/>
    </source>
</evidence>
<dbReference type="GO" id="GO:0006351">
    <property type="term" value="P:DNA-templated transcription"/>
    <property type="evidence" value="ECO:0007669"/>
    <property type="project" value="InterPro"/>
</dbReference>
<evidence type="ECO:0000256" key="2">
    <source>
        <dbReference type="SAM" id="MobiDB-lite"/>
    </source>
</evidence>
<protein>
    <recommendedName>
        <fullName evidence="3">Xylanolytic transcriptional activator regulatory domain-containing protein</fullName>
    </recommendedName>
</protein>
<sequence length="799" mass="89339">MPPPNVPYTSPRGEKEVEPSPALVEANSDSSEPLRPAKRRRRPESGRVSAEEPATPAKRPQRQRHASTSDEQSSENESKIPDDIQLPDGPNEVDLLRWDLVKIIHNKPNAASLEAPTLMRLLEVLQQDHPSYSEDELQEKAEFSVMIQERWDGPTKGGKLSNSDMRALEFILKVPFMDRSAVDAHERDICLGIFTPSMSSDRQRPMKSWSPAGLRLLHRVLRKSQLNPRDKQVLIELNTALETEVPMSRTTWQNCMNILFRDSVAKHAGRSTRSQICRSEHVSQVQMPERTVQAKRLSAPKPKPPTVTPRPTLSDSLSDTEPTFRMEPSTALLDPRPTFQLSESLAASLFEVYCHTDYPLLPIIDLVMFEPYQDPAKSQGSALKPPQAGPLKFCHALACLSNGDPRVLKHAPTLYQSAQESMPSIANSGDMLSLVQCQVLQSQYLRAVGDLTSAWEVIGLAIRKAHTLGIRAKLDKNFPDSTSNKLAVRLWHSMQMMERSLALDLGVTYCGIDSIFNKALSSDTWADGVPGLAENDQGTSICISKFFHASHSLHVIMDELVDFEEELRLSNGQCALQKIKEADLLDFMNMEARLESWYESLPTALRDKVQSDSPSPLVDRLRSRLLMRYLYFKIRLYRPLLILGVALSISCACGSGPHMRRQNKYGKHGLSILTIIRNASSKCLNLAAQLTDLLWQCKGSVSLPIDASACEYAHYAYACGLAIIAARGLHFISTDSKDKEVRVYHAGQFDKILRLLDIGEKNMEDNKDLSHLFCICQQALRDVSKLAALMAQALCEKQG</sequence>
<gene>
    <name evidence="4" type="ORF">N7494_004164</name>
</gene>
<dbReference type="EMBL" id="JAQIZZ010000003">
    <property type="protein sequence ID" value="KAJ5546579.1"/>
    <property type="molecule type" value="Genomic_DNA"/>
</dbReference>
<feature type="domain" description="Xylanolytic transcriptional activator regulatory" evidence="3">
    <location>
        <begin position="454"/>
        <end position="527"/>
    </location>
</feature>
<accession>A0AAD6D1C1</accession>
<comment type="caution">
    <text evidence="4">The sequence shown here is derived from an EMBL/GenBank/DDBJ whole genome shotgun (WGS) entry which is preliminary data.</text>
</comment>
<dbReference type="InterPro" id="IPR007219">
    <property type="entry name" value="XnlR_reg_dom"/>
</dbReference>
<dbReference type="GO" id="GO:0003700">
    <property type="term" value="F:DNA-binding transcription factor activity"/>
    <property type="evidence" value="ECO:0007669"/>
    <property type="project" value="InterPro"/>
</dbReference>
<dbReference type="Proteomes" id="UP001220324">
    <property type="component" value="Unassembled WGS sequence"/>
</dbReference>
<organism evidence="4 5">
    <name type="scientific">Penicillium frequentans</name>
    <dbReference type="NCBI Taxonomy" id="3151616"/>
    <lineage>
        <taxon>Eukaryota</taxon>
        <taxon>Fungi</taxon>
        <taxon>Dikarya</taxon>
        <taxon>Ascomycota</taxon>
        <taxon>Pezizomycotina</taxon>
        <taxon>Eurotiomycetes</taxon>
        <taxon>Eurotiomycetidae</taxon>
        <taxon>Eurotiales</taxon>
        <taxon>Aspergillaceae</taxon>
        <taxon>Penicillium</taxon>
    </lineage>
</organism>
<dbReference type="PANTHER" id="PTHR46910">
    <property type="entry name" value="TRANSCRIPTION FACTOR PDR1"/>
    <property type="match status" value="1"/>
</dbReference>
<dbReference type="SMART" id="SM00906">
    <property type="entry name" value="Fungal_trans"/>
    <property type="match status" value="1"/>
</dbReference>
<feature type="region of interest" description="Disordered" evidence="2">
    <location>
        <begin position="280"/>
        <end position="323"/>
    </location>
</feature>
<dbReference type="GO" id="GO:0003677">
    <property type="term" value="F:DNA binding"/>
    <property type="evidence" value="ECO:0007669"/>
    <property type="project" value="InterPro"/>
</dbReference>
<evidence type="ECO:0000313" key="4">
    <source>
        <dbReference type="EMBL" id="KAJ5546579.1"/>
    </source>
</evidence>
<dbReference type="CDD" id="cd12148">
    <property type="entry name" value="fungal_TF_MHR"/>
    <property type="match status" value="1"/>
</dbReference>
<dbReference type="Pfam" id="PF04082">
    <property type="entry name" value="Fungal_trans"/>
    <property type="match status" value="1"/>
</dbReference>
<feature type="region of interest" description="Disordered" evidence="2">
    <location>
        <begin position="1"/>
        <end position="88"/>
    </location>
</feature>
<reference evidence="4 5" key="1">
    <citation type="journal article" date="2023" name="IMA Fungus">
        <title>Comparative genomic study of the Penicillium genus elucidates a diverse pangenome and 15 lateral gene transfer events.</title>
        <authorList>
            <person name="Petersen C."/>
            <person name="Sorensen T."/>
            <person name="Nielsen M.R."/>
            <person name="Sondergaard T.E."/>
            <person name="Sorensen J.L."/>
            <person name="Fitzpatrick D.A."/>
            <person name="Frisvad J.C."/>
            <person name="Nielsen K.L."/>
        </authorList>
    </citation>
    <scope>NUCLEOTIDE SEQUENCE [LARGE SCALE GENOMIC DNA]</scope>
    <source>
        <strain evidence="4 5">IBT 35679</strain>
    </source>
</reference>
<dbReference type="AlphaFoldDB" id="A0AAD6D1C1"/>
<evidence type="ECO:0000259" key="3">
    <source>
        <dbReference type="SMART" id="SM00906"/>
    </source>
</evidence>
<dbReference type="GO" id="GO:0008270">
    <property type="term" value="F:zinc ion binding"/>
    <property type="evidence" value="ECO:0007669"/>
    <property type="project" value="InterPro"/>
</dbReference>
<name>A0AAD6D1C1_9EURO</name>
<evidence type="ECO:0000256" key="1">
    <source>
        <dbReference type="ARBA" id="ARBA00023242"/>
    </source>
</evidence>
<keyword evidence="5" id="KW-1185">Reference proteome</keyword>